<keyword evidence="4" id="KW-1185">Reference proteome</keyword>
<evidence type="ECO:0000313" key="4">
    <source>
        <dbReference type="Proteomes" id="UP001207337"/>
    </source>
</evidence>
<name>A0ABT3PX64_9BACT</name>
<protein>
    <submittedName>
        <fullName evidence="3">MBL fold metallo-hydrolase</fullName>
    </submittedName>
</protein>
<dbReference type="InterPro" id="IPR001279">
    <property type="entry name" value="Metallo-B-lactamas"/>
</dbReference>
<evidence type="ECO:0000313" key="3">
    <source>
        <dbReference type="EMBL" id="MCW9712437.1"/>
    </source>
</evidence>
<dbReference type="Pfam" id="PF12706">
    <property type="entry name" value="Lactamase_B_2"/>
    <property type="match status" value="1"/>
</dbReference>
<dbReference type="SUPFAM" id="SSF56281">
    <property type="entry name" value="Metallo-hydrolase/oxidoreductase"/>
    <property type="match status" value="1"/>
</dbReference>
<reference evidence="3 4" key="1">
    <citation type="submission" date="2021-11" db="EMBL/GenBank/DDBJ databases">
        <title>Aliifidinibius sp. nov., a new bacterium isolated from saline soil.</title>
        <authorList>
            <person name="Galisteo C."/>
            <person name="De La Haba R."/>
            <person name="Sanchez-Porro C."/>
            <person name="Ventosa A."/>
        </authorList>
    </citation>
    <scope>NUCLEOTIDE SEQUENCE [LARGE SCALE GENOMIC DNA]</scope>
    <source>
        <strain evidence="3 4">KACC 190600</strain>
    </source>
</reference>
<feature type="domain" description="Metallo-beta-lactamase" evidence="2">
    <location>
        <begin position="7"/>
        <end position="216"/>
    </location>
</feature>
<dbReference type="EMBL" id="JAJNDC010000001">
    <property type="protein sequence ID" value="MCW9712437.1"/>
    <property type="molecule type" value="Genomic_DNA"/>
</dbReference>
<organism evidence="3 4">
    <name type="scientific">Fodinibius salicampi</name>
    <dbReference type="NCBI Taxonomy" id="1920655"/>
    <lineage>
        <taxon>Bacteria</taxon>
        <taxon>Pseudomonadati</taxon>
        <taxon>Balneolota</taxon>
        <taxon>Balneolia</taxon>
        <taxon>Balneolales</taxon>
        <taxon>Balneolaceae</taxon>
        <taxon>Fodinibius</taxon>
    </lineage>
</organism>
<sequence length="255" mass="28622">MRIYHLRNVTMVIETERKVLLVDPMLGDKGTLPPFAFIRSKPRKNPTVSLPEGSKALLDSVTHAIITHRHPDHLDGAGIAFLKEKEIPVLCSVHDKEILHKQGLAIHKTFDYWEQKEFSGGYITGIPATHGYGFVTKFMGDVMGFLLELPGEPSIYLSSDTIFTNGVNQVLTEYGPDVSVVACGSAQFDIFRPLLMNMDEIIQFVRQSPGKVIANHLEAINHCPTTRKQLRNMLEEEKLQDKVFIPNDGESIELL</sequence>
<gene>
    <name evidence="3" type="ORF">LQ318_05910</name>
</gene>
<dbReference type="InterPro" id="IPR036866">
    <property type="entry name" value="RibonucZ/Hydroxyglut_hydro"/>
</dbReference>
<dbReference type="Gene3D" id="3.60.15.10">
    <property type="entry name" value="Ribonuclease Z/Hydroxyacylglutathione hydrolase-like"/>
    <property type="match status" value="1"/>
</dbReference>
<dbReference type="InterPro" id="IPR050114">
    <property type="entry name" value="UPF0173_UPF0282_UlaG_hydrolase"/>
</dbReference>
<keyword evidence="1" id="KW-0378">Hydrolase</keyword>
<accession>A0ABT3PX64</accession>
<dbReference type="PANTHER" id="PTHR43546:SF9">
    <property type="entry name" value="L-ASCORBATE-6-PHOSPHATE LACTONASE ULAG-RELATED"/>
    <property type="match status" value="1"/>
</dbReference>
<dbReference type="Proteomes" id="UP001207337">
    <property type="component" value="Unassembled WGS sequence"/>
</dbReference>
<dbReference type="PANTHER" id="PTHR43546">
    <property type="entry name" value="UPF0173 METAL-DEPENDENT HYDROLASE MJ1163-RELATED"/>
    <property type="match status" value="1"/>
</dbReference>
<dbReference type="SMART" id="SM00849">
    <property type="entry name" value="Lactamase_B"/>
    <property type="match status" value="1"/>
</dbReference>
<evidence type="ECO:0000259" key="2">
    <source>
        <dbReference type="SMART" id="SM00849"/>
    </source>
</evidence>
<proteinExistence type="predicted"/>
<evidence type="ECO:0000256" key="1">
    <source>
        <dbReference type="ARBA" id="ARBA00022801"/>
    </source>
</evidence>
<dbReference type="RefSeq" id="WP_265788389.1">
    <property type="nucleotide sequence ID" value="NZ_BAABRS010000001.1"/>
</dbReference>
<comment type="caution">
    <text evidence="3">The sequence shown here is derived from an EMBL/GenBank/DDBJ whole genome shotgun (WGS) entry which is preliminary data.</text>
</comment>